<dbReference type="InterPro" id="IPR036397">
    <property type="entry name" value="RNaseH_sf"/>
</dbReference>
<name>A0ABR7M2H3_9ACTN</name>
<comment type="caution">
    <text evidence="2">The sequence shown here is derived from an EMBL/GenBank/DDBJ whole genome shotgun (WGS) entry which is preliminary data.</text>
</comment>
<sequence length="103" mass="11948">MFQSAGIRIIRSPARAPRTNVSTERWIGVCRREILDRTLVWNQAHLRLVLAEYEDHHNRHRPHRTLRQASPLTKLPEPAILDQLKVGGRDRLSGILHEYSQVA</sequence>
<organism evidence="2 3">
    <name type="scientific">Actinomadura alba</name>
    <dbReference type="NCBI Taxonomy" id="406431"/>
    <lineage>
        <taxon>Bacteria</taxon>
        <taxon>Bacillati</taxon>
        <taxon>Actinomycetota</taxon>
        <taxon>Actinomycetes</taxon>
        <taxon>Streptosporangiales</taxon>
        <taxon>Thermomonosporaceae</taxon>
        <taxon>Actinomadura</taxon>
    </lineage>
</organism>
<accession>A0ABR7M2H3</accession>
<reference evidence="2 3" key="1">
    <citation type="submission" date="2020-06" db="EMBL/GenBank/DDBJ databases">
        <title>Actinomadura xiongansis sp. nov., isolated from soil of Baiyangdian.</title>
        <authorList>
            <person name="Zhang X."/>
        </authorList>
    </citation>
    <scope>NUCLEOTIDE SEQUENCE [LARGE SCALE GENOMIC DNA]</scope>
    <source>
        <strain evidence="2 3">HBUM206468</strain>
    </source>
</reference>
<proteinExistence type="predicted"/>
<dbReference type="Proteomes" id="UP000805614">
    <property type="component" value="Unassembled WGS sequence"/>
</dbReference>
<dbReference type="RefSeq" id="WP_187248319.1">
    <property type="nucleotide sequence ID" value="NZ_BAAAOK010000029.1"/>
</dbReference>
<keyword evidence="3" id="KW-1185">Reference proteome</keyword>
<dbReference type="Pfam" id="PF13683">
    <property type="entry name" value="rve_3"/>
    <property type="match status" value="1"/>
</dbReference>
<dbReference type="EMBL" id="JABVEC010000065">
    <property type="protein sequence ID" value="MBC6471279.1"/>
    <property type="molecule type" value="Genomic_DNA"/>
</dbReference>
<dbReference type="SUPFAM" id="SSF53098">
    <property type="entry name" value="Ribonuclease H-like"/>
    <property type="match status" value="1"/>
</dbReference>
<dbReference type="Gene3D" id="3.30.420.10">
    <property type="entry name" value="Ribonuclease H-like superfamily/Ribonuclease H"/>
    <property type="match status" value="1"/>
</dbReference>
<feature type="domain" description="Integrase catalytic" evidence="1">
    <location>
        <begin position="6"/>
        <end position="71"/>
    </location>
</feature>
<dbReference type="InterPro" id="IPR001584">
    <property type="entry name" value="Integrase_cat-core"/>
</dbReference>
<gene>
    <name evidence="2" type="ORF">HKK74_38220</name>
</gene>
<evidence type="ECO:0000313" key="3">
    <source>
        <dbReference type="Proteomes" id="UP000805614"/>
    </source>
</evidence>
<dbReference type="InterPro" id="IPR012337">
    <property type="entry name" value="RNaseH-like_sf"/>
</dbReference>
<evidence type="ECO:0000313" key="2">
    <source>
        <dbReference type="EMBL" id="MBC6471279.1"/>
    </source>
</evidence>
<evidence type="ECO:0000259" key="1">
    <source>
        <dbReference type="Pfam" id="PF13683"/>
    </source>
</evidence>
<protein>
    <submittedName>
        <fullName evidence="2">Transposase</fullName>
    </submittedName>
</protein>